<feature type="region of interest" description="Disordered" evidence="1">
    <location>
        <begin position="431"/>
        <end position="500"/>
    </location>
</feature>
<reference evidence="3 4" key="1">
    <citation type="submission" date="2019-08" db="EMBL/GenBank/DDBJ databases">
        <authorList>
            <person name="Liang Q."/>
        </authorList>
    </citation>
    <scope>NUCLEOTIDE SEQUENCE [LARGE SCALE GENOMIC DNA]</scope>
    <source>
        <strain evidence="3 4">V1718</strain>
    </source>
</reference>
<evidence type="ECO:0000259" key="2">
    <source>
        <dbReference type="SMART" id="SM00460"/>
    </source>
</evidence>
<dbReference type="InterPro" id="IPR002931">
    <property type="entry name" value="Transglutaminase-like"/>
</dbReference>
<accession>A0A5B8XLC0</accession>
<dbReference type="SMART" id="SM00460">
    <property type="entry name" value="TGc"/>
    <property type="match status" value="1"/>
</dbReference>
<keyword evidence="4" id="KW-1185">Reference proteome</keyword>
<dbReference type="Proteomes" id="UP000321595">
    <property type="component" value="Chromosome"/>
</dbReference>
<feature type="compositionally biased region" description="Gly residues" evidence="1">
    <location>
        <begin position="440"/>
        <end position="450"/>
    </location>
</feature>
<proteinExistence type="predicted"/>
<protein>
    <submittedName>
        <fullName evidence="3">Transglutaminase domain-containing protein</fullName>
    </submittedName>
</protein>
<sequence>MCVSAGARRLAPAKGQCFGKGRVMRWTKVLIALAVCLVSAVLVAQQRVHQNRILHEYFDGEVAPSSGGEGAGEASSDMPTAPPLPAVAQSTGELQPPPLSGEVGRDELVWGAEGPSPDARLEEPNGPLNPFGSSHSLDTRTDRVDELNYFENFDPSIIPFKRVVALNRFRHVRGAYSVELESGRKVQVSSGNLLRDDEEVFWGTFAINALPNQWLPIASVAPDQRILRLESEPPVPLEIHRDIAGNHFVMTQHRGLLRLNMQVAVRTDYFAGEFPDVSWGEFDGLVDFEHPEVSGVVQGVLRDIGVSKRQSPREVLLTLIEYFRDFEGRAFPEDVATDDLFKAIVDTQVGVCRHRSLAFLVALRALGIPVHYVYNEAHAFVEIYWPRLGWRRVDLGGAADELNSASNQASSIHQPPDSLPQPQRFLDEQERMASNTEGGPSEGGGSGEGSGENSESSENSETVETAEGTEGSANVEGSELSETAEVNDVTAEGEPVEEPPKRIATRLTLSATQTSIRRGEELVLSGRLSAADNRLMANKVVEIHVAPLGQVNPSARTLVDQASTDLNGRYSSRTVLPPDFAVGRWTLFVHYKGDEELDASSAE</sequence>
<dbReference type="EMBL" id="CP042467">
    <property type="protein sequence ID" value="QED26424.1"/>
    <property type="molecule type" value="Genomic_DNA"/>
</dbReference>
<dbReference type="OrthoDB" id="5516740at2"/>
<organism evidence="3 4">
    <name type="scientific">Microvenator marinus</name>
    <dbReference type="NCBI Taxonomy" id="2600177"/>
    <lineage>
        <taxon>Bacteria</taxon>
        <taxon>Deltaproteobacteria</taxon>
        <taxon>Bradymonadales</taxon>
        <taxon>Microvenatoraceae</taxon>
        <taxon>Microvenator</taxon>
    </lineage>
</organism>
<feature type="domain" description="Transglutaminase-like" evidence="2">
    <location>
        <begin position="344"/>
        <end position="397"/>
    </location>
</feature>
<name>A0A5B8XLC0_9DELT</name>
<dbReference type="Gene3D" id="3.10.620.30">
    <property type="match status" value="1"/>
</dbReference>
<dbReference type="Pfam" id="PF01841">
    <property type="entry name" value="Transglut_core"/>
    <property type="match status" value="1"/>
</dbReference>
<dbReference type="InterPro" id="IPR038765">
    <property type="entry name" value="Papain-like_cys_pep_sf"/>
</dbReference>
<dbReference type="KEGG" id="bbae:FRD01_04005"/>
<dbReference type="AlphaFoldDB" id="A0A5B8XLC0"/>
<feature type="compositionally biased region" description="Low complexity" evidence="1">
    <location>
        <begin position="451"/>
        <end position="465"/>
    </location>
</feature>
<feature type="region of interest" description="Disordered" evidence="1">
    <location>
        <begin position="60"/>
        <end position="137"/>
    </location>
</feature>
<gene>
    <name evidence="3" type="ORF">FRD01_04005</name>
</gene>
<evidence type="ECO:0000256" key="1">
    <source>
        <dbReference type="SAM" id="MobiDB-lite"/>
    </source>
</evidence>
<dbReference type="SUPFAM" id="SSF54001">
    <property type="entry name" value="Cysteine proteinases"/>
    <property type="match status" value="1"/>
</dbReference>
<evidence type="ECO:0000313" key="4">
    <source>
        <dbReference type="Proteomes" id="UP000321595"/>
    </source>
</evidence>
<evidence type="ECO:0000313" key="3">
    <source>
        <dbReference type="EMBL" id="QED26424.1"/>
    </source>
</evidence>